<protein>
    <submittedName>
        <fullName evidence="2">Glycosyl transferase family 2</fullName>
    </submittedName>
</protein>
<accession>A0A238Z352</accession>
<evidence type="ECO:0000313" key="2">
    <source>
        <dbReference type="EMBL" id="SNR77264.1"/>
    </source>
</evidence>
<dbReference type="PANTHER" id="PTHR43685">
    <property type="entry name" value="GLYCOSYLTRANSFERASE"/>
    <property type="match status" value="1"/>
</dbReference>
<dbReference type="AlphaFoldDB" id="A0A238Z352"/>
<dbReference type="SUPFAM" id="SSF53448">
    <property type="entry name" value="Nucleotide-diphospho-sugar transferases"/>
    <property type="match status" value="1"/>
</dbReference>
<dbReference type="Gene3D" id="3.90.550.10">
    <property type="entry name" value="Spore Coat Polysaccharide Biosynthesis Protein SpsA, Chain A"/>
    <property type="match status" value="1"/>
</dbReference>
<dbReference type="Proteomes" id="UP000198324">
    <property type="component" value="Unassembled WGS sequence"/>
</dbReference>
<proteinExistence type="predicted"/>
<dbReference type="RefSeq" id="WP_179216903.1">
    <property type="nucleotide sequence ID" value="NZ_FZOC01000002.1"/>
</dbReference>
<dbReference type="Pfam" id="PF00535">
    <property type="entry name" value="Glycos_transf_2"/>
    <property type="match status" value="1"/>
</dbReference>
<name>A0A238Z352_9BACT</name>
<evidence type="ECO:0000313" key="3">
    <source>
        <dbReference type="Proteomes" id="UP000198324"/>
    </source>
</evidence>
<organism evidence="2 3">
    <name type="scientific">Humidesulfovibrio mexicanus</name>
    <dbReference type="NCBI Taxonomy" id="147047"/>
    <lineage>
        <taxon>Bacteria</taxon>
        <taxon>Pseudomonadati</taxon>
        <taxon>Thermodesulfobacteriota</taxon>
        <taxon>Desulfovibrionia</taxon>
        <taxon>Desulfovibrionales</taxon>
        <taxon>Desulfovibrionaceae</taxon>
        <taxon>Humidesulfovibrio</taxon>
    </lineage>
</organism>
<dbReference type="InterPro" id="IPR001173">
    <property type="entry name" value="Glyco_trans_2-like"/>
</dbReference>
<keyword evidence="3" id="KW-1185">Reference proteome</keyword>
<dbReference type="EMBL" id="FZOC01000002">
    <property type="protein sequence ID" value="SNR77264.1"/>
    <property type="molecule type" value="Genomic_DNA"/>
</dbReference>
<keyword evidence="2" id="KW-0808">Transferase</keyword>
<dbReference type="GO" id="GO:0016740">
    <property type="term" value="F:transferase activity"/>
    <property type="evidence" value="ECO:0007669"/>
    <property type="project" value="UniProtKB-KW"/>
</dbReference>
<dbReference type="InterPro" id="IPR029044">
    <property type="entry name" value="Nucleotide-diphossugar_trans"/>
</dbReference>
<sequence>MRHECFDSRSFPPEVSIVIPCRNYARFLPGCLGSISAQGMDLSKVEIIVADDASTDGSADLARQLLEPMPLAAWAVLELPRQGRPGPVRNAGLARARGRALLTLDPDDELLPDFLPRSLEALCAGVDVAYADYVLEEGGARSVVRLRAYHKLLLANQNILPPTALFVRELWDRGARFRAATAYEDWDFWIQLALLGARFVHVDEPLYLYRMHGGNFSLQARLDDGPSKARIVLDNARFFPSWTIAWARGVLSGAPDHMGRGLIPVLREHAGR</sequence>
<dbReference type="InterPro" id="IPR050834">
    <property type="entry name" value="Glycosyltransf_2"/>
</dbReference>
<gene>
    <name evidence="2" type="ORF">SAMN04488503_1171</name>
</gene>
<reference evidence="2 3" key="1">
    <citation type="submission" date="2017-06" db="EMBL/GenBank/DDBJ databases">
        <authorList>
            <person name="Kim H.J."/>
            <person name="Triplett B.A."/>
        </authorList>
    </citation>
    <scope>NUCLEOTIDE SEQUENCE [LARGE SCALE GENOMIC DNA]</scope>
    <source>
        <strain evidence="2 3">DSM 13116</strain>
    </source>
</reference>
<feature type="domain" description="Glycosyltransferase 2-like" evidence="1">
    <location>
        <begin position="16"/>
        <end position="148"/>
    </location>
</feature>
<dbReference type="PANTHER" id="PTHR43685:SF2">
    <property type="entry name" value="GLYCOSYLTRANSFERASE 2-LIKE DOMAIN-CONTAINING PROTEIN"/>
    <property type="match status" value="1"/>
</dbReference>
<evidence type="ECO:0000259" key="1">
    <source>
        <dbReference type="Pfam" id="PF00535"/>
    </source>
</evidence>